<dbReference type="RefSeq" id="WP_076744211.1">
    <property type="nucleotide sequence ID" value="NZ_MPSB01000005.1"/>
</dbReference>
<keyword evidence="7" id="KW-1185">Reference proteome</keyword>
<dbReference type="Pfam" id="PF00126">
    <property type="entry name" value="HTH_1"/>
    <property type="match status" value="1"/>
</dbReference>
<dbReference type="SUPFAM" id="SSF46785">
    <property type="entry name" value="Winged helix' DNA-binding domain"/>
    <property type="match status" value="1"/>
</dbReference>
<dbReference type="GO" id="GO:0009089">
    <property type="term" value="P:lysine biosynthetic process via diaminopimelate"/>
    <property type="evidence" value="ECO:0007669"/>
    <property type="project" value="TreeGrafter"/>
</dbReference>
<evidence type="ECO:0000256" key="4">
    <source>
        <dbReference type="ARBA" id="ARBA00023163"/>
    </source>
</evidence>
<accession>A0A1V2EU68</accession>
<comment type="similarity">
    <text evidence="1">Belongs to the LysR transcriptional regulatory family.</text>
</comment>
<dbReference type="Pfam" id="PF03466">
    <property type="entry name" value="LysR_substrate"/>
    <property type="match status" value="1"/>
</dbReference>
<dbReference type="Gene3D" id="3.40.190.290">
    <property type="match status" value="1"/>
</dbReference>
<dbReference type="InterPro" id="IPR036388">
    <property type="entry name" value="WH-like_DNA-bd_sf"/>
</dbReference>
<dbReference type="SUPFAM" id="SSF53850">
    <property type="entry name" value="Periplasmic binding protein-like II"/>
    <property type="match status" value="1"/>
</dbReference>
<dbReference type="GO" id="GO:0010628">
    <property type="term" value="P:positive regulation of gene expression"/>
    <property type="evidence" value="ECO:0007669"/>
    <property type="project" value="TreeGrafter"/>
</dbReference>
<dbReference type="STRING" id="1915074.SPHI_14400"/>
<dbReference type="AlphaFoldDB" id="A0A1V2EU68"/>
<keyword evidence="4" id="KW-0804">Transcription</keyword>
<evidence type="ECO:0000256" key="1">
    <source>
        <dbReference type="ARBA" id="ARBA00009437"/>
    </source>
</evidence>
<evidence type="ECO:0000313" key="6">
    <source>
        <dbReference type="EMBL" id="ONF96211.1"/>
    </source>
</evidence>
<evidence type="ECO:0000259" key="5">
    <source>
        <dbReference type="PROSITE" id="PS50931"/>
    </source>
</evidence>
<organism evidence="6 7">
    <name type="scientific">Sphingomonas jeddahensis</name>
    <dbReference type="NCBI Taxonomy" id="1915074"/>
    <lineage>
        <taxon>Bacteria</taxon>
        <taxon>Pseudomonadati</taxon>
        <taxon>Pseudomonadota</taxon>
        <taxon>Alphaproteobacteria</taxon>
        <taxon>Sphingomonadales</taxon>
        <taxon>Sphingomonadaceae</taxon>
        <taxon>Sphingomonas</taxon>
    </lineage>
</organism>
<dbReference type="PANTHER" id="PTHR30427:SF1">
    <property type="entry name" value="TRANSCRIPTIONAL ACTIVATOR PROTEIN LYSR"/>
    <property type="match status" value="1"/>
</dbReference>
<dbReference type="InterPro" id="IPR005119">
    <property type="entry name" value="LysR_subst-bd"/>
</dbReference>
<reference evidence="6 7" key="1">
    <citation type="submission" date="2016-11" db="EMBL/GenBank/DDBJ databases">
        <title>Genome sequence of Sphingomonas jeddahensis G39.</title>
        <authorList>
            <person name="Poehlein A."/>
            <person name="Wuebbeler J.H."/>
            <person name="Steinbuechel A."/>
            <person name="Daniel R."/>
        </authorList>
    </citation>
    <scope>NUCLEOTIDE SEQUENCE [LARGE SCALE GENOMIC DNA]</scope>
    <source>
        <strain evidence="6 7">G39</strain>
    </source>
</reference>
<evidence type="ECO:0000256" key="2">
    <source>
        <dbReference type="ARBA" id="ARBA00023015"/>
    </source>
</evidence>
<dbReference type="OrthoDB" id="8479870at2"/>
<protein>
    <submittedName>
        <fullName evidence="6">HTH-type transcriptional activator CmpR</fullName>
    </submittedName>
</protein>
<comment type="caution">
    <text evidence="6">The sequence shown here is derived from an EMBL/GenBank/DDBJ whole genome shotgun (WGS) entry which is preliminary data.</text>
</comment>
<dbReference type="InterPro" id="IPR036390">
    <property type="entry name" value="WH_DNA-bd_sf"/>
</dbReference>
<dbReference type="InterPro" id="IPR000847">
    <property type="entry name" value="LysR_HTH_N"/>
</dbReference>
<dbReference type="PRINTS" id="PR00039">
    <property type="entry name" value="HTHLYSR"/>
</dbReference>
<dbReference type="PROSITE" id="PS50931">
    <property type="entry name" value="HTH_LYSR"/>
    <property type="match status" value="1"/>
</dbReference>
<dbReference type="Gene3D" id="1.10.10.10">
    <property type="entry name" value="Winged helix-like DNA-binding domain superfamily/Winged helix DNA-binding domain"/>
    <property type="match status" value="1"/>
</dbReference>
<keyword evidence="3" id="KW-0238">DNA-binding</keyword>
<dbReference type="GO" id="GO:0043565">
    <property type="term" value="F:sequence-specific DNA binding"/>
    <property type="evidence" value="ECO:0007669"/>
    <property type="project" value="TreeGrafter"/>
</dbReference>
<name>A0A1V2EU68_9SPHN</name>
<proteinExistence type="inferred from homology"/>
<dbReference type="GO" id="GO:0003700">
    <property type="term" value="F:DNA-binding transcription factor activity"/>
    <property type="evidence" value="ECO:0007669"/>
    <property type="project" value="InterPro"/>
</dbReference>
<evidence type="ECO:0000313" key="7">
    <source>
        <dbReference type="Proteomes" id="UP000188729"/>
    </source>
</evidence>
<dbReference type="EMBL" id="MPSB01000005">
    <property type="protein sequence ID" value="ONF96211.1"/>
    <property type="molecule type" value="Genomic_DNA"/>
</dbReference>
<sequence length="294" mass="31756">MNLRHIEIFHAVYVNGSVSAAARALNVSQPSVSKTLRHAETLLGFDLFQRIGGRLVPTEDAHNLFADVAEIQERVRALREAGRNMRSGSGGQLRISALPSLALGVLPAAVSRFLQKRPGVHFDLQTVHHDDLLRKLYEREADIAIASEPPRGAALSSTWLGEGELVALYREAEMPDAPARLELADLAGRPFISLAGSGPMGTLLSEELDRLGIELDEVAAARTFYIGAALVRAGVGIAVVDSFTAEAWLAPGLAMRPLKPSLAFDLHAIHLLDRPPSALASEFLTVLREEIEAE</sequence>
<evidence type="ECO:0000256" key="3">
    <source>
        <dbReference type="ARBA" id="ARBA00023125"/>
    </source>
</evidence>
<keyword evidence="2" id="KW-0805">Transcription regulation</keyword>
<feature type="domain" description="HTH lysR-type" evidence="5">
    <location>
        <begin position="1"/>
        <end position="58"/>
    </location>
</feature>
<gene>
    <name evidence="6" type="primary">cmpR</name>
    <name evidence="6" type="ORF">SPHI_14400</name>
</gene>
<dbReference type="Proteomes" id="UP000188729">
    <property type="component" value="Unassembled WGS sequence"/>
</dbReference>
<dbReference type="PANTHER" id="PTHR30427">
    <property type="entry name" value="TRANSCRIPTIONAL ACTIVATOR PROTEIN LYSR"/>
    <property type="match status" value="1"/>
</dbReference>